<feature type="transmembrane region" description="Helical" evidence="1">
    <location>
        <begin position="238"/>
        <end position="257"/>
    </location>
</feature>
<feature type="transmembrane region" description="Helical" evidence="1">
    <location>
        <begin position="263"/>
        <end position="281"/>
    </location>
</feature>
<dbReference type="GO" id="GO:0005886">
    <property type="term" value="C:plasma membrane"/>
    <property type="evidence" value="ECO:0007669"/>
    <property type="project" value="TreeGrafter"/>
</dbReference>
<dbReference type="PANTHER" id="PTHR34821">
    <property type="entry name" value="INNER MEMBRANE PROTEIN YDCZ"/>
    <property type="match status" value="1"/>
</dbReference>
<accession>A0A0R2CFK9</accession>
<evidence type="ECO:0008006" key="4">
    <source>
        <dbReference type="Google" id="ProtNLM"/>
    </source>
</evidence>
<dbReference type="InterPro" id="IPR006750">
    <property type="entry name" value="YdcZ"/>
</dbReference>
<feature type="transmembrane region" description="Helical" evidence="1">
    <location>
        <begin position="293"/>
        <end position="312"/>
    </location>
</feature>
<comment type="caution">
    <text evidence="2">The sequence shown here is derived from an EMBL/GenBank/DDBJ whole genome shotgun (WGS) entry which is preliminary data.</text>
</comment>
<keyword evidence="1" id="KW-0472">Membrane</keyword>
<feature type="transmembrane region" description="Helical" evidence="1">
    <location>
        <begin position="98"/>
        <end position="118"/>
    </location>
</feature>
<dbReference type="AlphaFoldDB" id="A0A0R2CFK9"/>
<keyword evidence="1" id="KW-0812">Transmembrane</keyword>
<feature type="transmembrane region" description="Helical" evidence="1">
    <location>
        <begin position="171"/>
        <end position="190"/>
    </location>
</feature>
<feature type="transmembrane region" description="Helical" evidence="1">
    <location>
        <begin position="130"/>
        <end position="150"/>
    </location>
</feature>
<evidence type="ECO:0000313" key="3">
    <source>
        <dbReference type="Proteomes" id="UP000051789"/>
    </source>
</evidence>
<dbReference type="Proteomes" id="UP000051789">
    <property type="component" value="Unassembled WGS sequence"/>
</dbReference>
<dbReference type="PATRIC" id="fig|1423810.4.peg.1583"/>
<dbReference type="Pfam" id="PF04657">
    <property type="entry name" value="DMT_YdcZ"/>
    <property type="match status" value="2"/>
</dbReference>
<dbReference type="EMBL" id="AYZK01000004">
    <property type="protein sequence ID" value="KRM86956.1"/>
    <property type="molecule type" value="Genomic_DNA"/>
</dbReference>
<dbReference type="PANTHER" id="PTHR34821:SF2">
    <property type="entry name" value="INNER MEMBRANE PROTEIN YDCZ"/>
    <property type="match status" value="1"/>
</dbReference>
<evidence type="ECO:0000313" key="2">
    <source>
        <dbReference type="EMBL" id="KRM86956.1"/>
    </source>
</evidence>
<keyword evidence="3" id="KW-1185">Reference proteome</keyword>
<name>A0A0R2CFK9_9LACO</name>
<keyword evidence="1" id="KW-1133">Transmembrane helix</keyword>
<feature type="transmembrane region" description="Helical" evidence="1">
    <location>
        <begin position="69"/>
        <end position="89"/>
    </location>
</feature>
<organism evidence="2 3">
    <name type="scientific">Lacticaseibacillus thailandensis DSM 22698 = JCM 13996</name>
    <dbReference type="NCBI Taxonomy" id="1423810"/>
    <lineage>
        <taxon>Bacteria</taxon>
        <taxon>Bacillati</taxon>
        <taxon>Bacillota</taxon>
        <taxon>Bacilli</taxon>
        <taxon>Lactobacillales</taxon>
        <taxon>Lactobacillaceae</taxon>
        <taxon>Lacticaseibacillus</taxon>
    </lineage>
</organism>
<sequence length="315" mass="33532">MIPIIIGLAIGVGVPLQTSINSRLREAVGSPFLSSFLSFLMGTLFLAVITLASGATLGIHPSFIANEPWWLWLGGLFGVVYLTSNILLFPKIGSVQTVIFPVLGQIIMGLMIDNFGWFHANVQALTLTRGLGALLVVGGVLITVALPGFVARRTNSFGGATHGQQNEKVLWLWRLWGVFAGMLSASQTAINGHLGVLLGSAIKSAFVNFSMGTLILAVIVLVLHPHLTYAATKPVHRWWMWLGGFIGALYVLGNAYLAPTIGTGLAVVIVLVGLMTGSLLVDEFGWLGSRRNLVGWVQVAGLVVMIAGVALIRLV</sequence>
<reference evidence="2 3" key="1">
    <citation type="journal article" date="2015" name="Genome Announc.">
        <title>Expanding the biotechnology potential of lactobacilli through comparative genomics of 213 strains and associated genera.</title>
        <authorList>
            <person name="Sun Z."/>
            <person name="Harris H.M."/>
            <person name="McCann A."/>
            <person name="Guo C."/>
            <person name="Argimon S."/>
            <person name="Zhang W."/>
            <person name="Yang X."/>
            <person name="Jeffery I.B."/>
            <person name="Cooney J.C."/>
            <person name="Kagawa T.F."/>
            <person name="Liu W."/>
            <person name="Song Y."/>
            <person name="Salvetti E."/>
            <person name="Wrobel A."/>
            <person name="Rasinkangas P."/>
            <person name="Parkhill J."/>
            <person name="Rea M.C."/>
            <person name="O'Sullivan O."/>
            <person name="Ritari J."/>
            <person name="Douillard F.P."/>
            <person name="Paul Ross R."/>
            <person name="Yang R."/>
            <person name="Briner A.E."/>
            <person name="Felis G.E."/>
            <person name="de Vos W.M."/>
            <person name="Barrangou R."/>
            <person name="Klaenhammer T.R."/>
            <person name="Caufield P.W."/>
            <person name="Cui Y."/>
            <person name="Zhang H."/>
            <person name="O'Toole P.W."/>
        </authorList>
    </citation>
    <scope>NUCLEOTIDE SEQUENCE [LARGE SCALE GENOMIC DNA]</scope>
    <source>
        <strain evidence="2 3">DSM 22698</strain>
    </source>
</reference>
<dbReference type="RefSeq" id="WP_056969488.1">
    <property type="nucleotide sequence ID" value="NZ_AYZK01000004.1"/>
</dbReference>
<feature type="transmembrane region" description="Helical" evidence="1">
    <location>
        <begin position="32"/>
        <end position="57"/>
    </location>
</feature>
<evidence type="ECO:0000256" key="1">
    <source>
        <dbReference type="SAM" id="Phobius"/>
    </source>
</evidence>
<gene>
    <name evidence="2" type="ORF">FD19_GL001537</name>
</gene>
<dbReference type="STRING" id="1423810.FD19_GL001537"/>
<feature type="transmembrane region" description="Helical" evidence="1">
    <location>
        <begin position="205"/>
        <end position="226"/>
    </location>
</feature>
<protein>
    <recommendedName>
        <fullName evidence="4">Integral membrane protein</fullName>
    </recommendedName>
</protein>
<proteinExistence type="predicted"/>